<dbReference type="AlphaFoldDB" id="A0A068BHJ2"/>
<reference evidence="1" key="1">
    <citation type="journal article" date="2014" name="Mitochondrion">
        <title>Comparative analysis of 11 Brassicales mitochondrial genomes and the mitochondrial transcriptome of Brassica oleracea.</title>
        <authorList>
            <person name="Grewe F."/>
            <person name="Edger P.P."/>
            <person name="Keren I."/>
            <person name="Sultan L."/>
            <person name="Pires J.C."/>
            <person name="Ostersetzer-Biran O."/>
            <person name="Mower J.P."/>
        </authorList>
    </citation>
    <scope>NUCLEOTIDE SEQUENCE</scope>
</reference>
<accession>A0A068BHJ2</accession>
<gene>
    <name evidence="1" type="primary">orf104b</name>
</gene>
<evidence type="ECO:0000313" key="1">
    <source>
        <dbReference type="EMBL" id="AIC83328.1"/>
    </source>
</evidence>
<sequence length="104" mass="11727">MGLEDKEKIELIRERLKGNLPEYYEKTGVVILFLSPEGEVVSFSFKLVFDCTNNVAEYSAPINCSRSRKIGRDTIASSPCCKWLGDSLLAVLRLKKVSKSKRIV</sequence>
<protein>
    <submittedName>
        <fullName evidence="1">Orf104b</fullName>
    </submittedName>
</protein>
<dbReference type="EMBL" id="KJ820684">
    <property type="protein sequence ID" value="AIC83328.1"/>
    <property type="molecule type" value="Genomic_DNA"/>
</dbReference>
<keyword evidence="1" id="KW-0496">Mitochondrion</keyword>
<organism evidence="1">
    <name type="scientific">Batis maritima</name>
    <name type="common">Maritime saltwort</name>
    <dbReference type="NCBI Taxonomy" id="4436"/>
    <lineage>
        <taxon>Eukaryota</taxon>
        <taxon>Viridiplantae</taxon>
        <taxon>Streptophyta</taxon>
        <taxon>Embryophyta</taxon>
        <taxon>Tracheophyta</taxon>
        <taxon>Spermatophyta</taxon>
        <taxon>Magnoliopsida</taxon>
        <taxon>eudicotyledons</taxon>
        <taxon>Gunneridae</taxon>
        <taxon>Pentapetalae</taxon>
        <taxon>rosids</taxon>
        <taxon>malvids</taxon>
        <taxon>Brassicales</taxon>
        <taxon>Bataceae</taxon>
        <taxon>Batis</taxon>
    </lineage>
</organism>
<name>A0A068BHJ2_BATMA</name>
<geneLocation type="mitochondrion" evidence="1"/>
<proteinExistence type="predicted"/>
<dbReference type="GeneID" id="19736920"/>
<dbReference type="RefSeq" id="YP_009045725.1">
    <property type="nucleotide sequence ID" value="NC_024429.1"/>
</dbReference>